<dbReference type="PANTHER" id="PTHR34220">
    <property type="entry name" value="SENSOR HISTIDINE KINASE YPDA"/>
    <property type="match status" value="1"/>
</dbReference>
<dbReference type="GO" id="GO:0000155">
    <property type="term" value="F:phosphorelay sensor kinase activity"/>
    <property type="evidence" value="ECO:0007669"/>
    <property type="project" value="InterPro"/>
</dbReference>
<dbReference type="Proteomes" id="UP000078532">
    <property type="component" value="Unassembled WGS sequence"/>
</dbReference>
<evidence type="ECO:0000259" key="3">
    <source>
        <dbReference type="Pfam" id="PF10114"/>
    </source>
</evidence>
<keyword evidence="4" id="KW-0808">Transferase</keyword>
<dbReference type="InterPro" id="IPR003594">
    <property type="entry name" value="HATPase_dom"/>
</dbReference>
<dbReference type="RefSeq" id="WP_066666095.1">
    <property type="nucleotide sequence ID" value="NZ_LYVF01000009.1"/>
</dbReference>
<dbReference type="OrthoDB" id="9809348at2"/>
<gene>
    <name evidence="4" type="ORF">A6M21_02690</name>
</gene>
<comment type="caution">
    <text evidence="4">The sequence shown here is derived from an EMBL/GenBank/DDBJ whole genome shotgun (WGS) entry which is preliminary data.</text>
</comment>
<dbReference type="EMBL" id="LYVF01000009">
    <property type="protein sequence ID" value="OAT86778.1"/>
    <property type="molecule type" value="Genomic_DNA"/>
</dbReference>
<name>A0A1B7LJN6_9FIRM</name>
<dbReference type="SUPFAM" id="SSF55874">
    <property type="entry name" value="ATPase domain of HSP90 chaperone/DNA topoisomerase II/histidine kinase"/>
    <property type="match status" value="1"/>
</dbReference>
<dbReference type="STRING" id="1838280.A6M21_02690"/>
<evidence type="ECO:0000259" key="2">
    <source>
        <dbReference type="Pfam" id="PF06580"/>
    </source>
</evidence>
<dbReference type="InterPro" id="IPR018771">
    <property type="entry name" value="PocR_dom"/>
</dbReference>
<protein>
    <submittedName>
        <fullName evidence="4">Histidine kinase</fullName>
    </submittedName>
</protein>
<evidence type="ECO:0000259" key="1">
    <source>
        <dbReference type="Pfam" id="PF02518"/>
    </source>
</evidence>
<dbReference type="GO" id="GO:0016020">
    <property type="term" value="C:membrane"/>
    <property type="evidence" value="ECO:0007669"/>
    <property type="project" value="InterPro"/>
</dbReference>
<organism evidence="4 5">
    <name type="scientific">Desulfotomaculum copahuensis</name>
    <dbReference type="NCBI Taxonomy" id="1838280"/>
    <lineage>
        <taxon>Bacteria</taxon>
        <taxon>Bacillati</taxon>
        <taxon>Bacillota</taxon>
        <taxon>Clostridia</taxon>
        <taxon>Eubacteriales</taxon>
        <taxon>Desulfotomaculaceae</taxon>
        <taxon>Desulfotomaculum</taxon>
    </lineage>
</organism>
<dbReference type="InterPro" id="IPR050640">
    <property type="entry name" value="Bact_2-comp_sensor_kinase"/>
</dbReference>
<reference evidence="4 5" key="1">
    <citation type="submission" date="2016-04" db="EMBL/GenBank/DDBJ databases">
        <authorList>
            <person name="Evans L.H."/>
            <person name="Alamgir A."/>
            <person name="Owens N."/>
            <person name="Weber N.D."/>
            <person name="Virtaneva K."/>
            <person name="Barbian K."/>
            <person name="Babar A."/>
            <person name="Rosenke K."/>
        </authorList>
    </citation>
    <scope>NUCLEOTIDE SEQUENCE [LARGE SCALE GENOMIC DNA]</scope>
    <source>
        <strain evidence="4 5">LMa1</strain>
    </source>
</reference>
<feature type="domain" description="PocR" evidence="3">
    <location>
        <begin position="11"/>
        <end position="172"/>
    </location>
</feature>
<proteinExistence type="predicted"/>
<dbReference type="InterPro" id="IPR010559">
    <property type="entry name" value="Sig_transdc_His_kin_internal"/>
</dbReference>
<feature type="domain" description="Histidine kinase/HSP90-like ATPase" evidence="1">
    <location>
        <begin position="305"/>
        <end position="411"/>
    </location>
</feature>
<keyword evidence="5" id="KW-1185">Reference proteome</keyword>
<sequence length="430" mass="48552">MRYSRENLLHLIERDKFLKIIESFTNATDITIDINDVDGNPLVEHEFFYGFCSSVRSTPEGLRRCIRSNAEVGFKTAATGEVCYGTCHAGIMLMAVPLVVNEQFWGSITCGQMHLTPPGEQGIGEMLRATADLGLDREHLIKTFQEIQVFTPEKCQAASQLIQYVVNYITELIYRASVQEQKNREKLRSMHEAKTRAELENSLRMAELKNLQAQIKPHFLFNTLNVITSLVTLHENDKALKTLYALSNLLRYNVQHPAELVPLHQELKYVQSYLTIQQTRFGERLKTRIDLDERLLDLPVPFLSLQPLVENACIHGLEPKEGTGGLLITAQAREDRVEIHVVDDGVGIPPAVLETLRLNLKRPQLALPGRTERGIGLRNVDERLKIHFGREFGLLLESRPGETRVRMLLPVNGPVKTGGLNDVQHIAGGR</sequence>
<dbReference type="Pfam" id="PF06580">
    <property type="entry name" value="His_kinase"/>
    <property type="match status" value="1"/>
</dbReference>
<evidence type="ECO:0000313" key="4">
    <source>
        <dbReference type="EMBL" id="OAT86778.1"/>
    </source>
</evidence>
<dbReference type="AlphaFoldDB" id="A0A1B7LJN6"/>
<evidence type="ECO:0000313" key="5">
    <source>
        <dbReference type="Proteomes" id="UP000078532"/>
    </source>
</evidence>
<dbReference type="Pfam" id="PF10114">
    <property type="entry name" value="PocR"/>
    <property type="match status" value="1"/>
</dbReference>
<dbReference type="InterPro" id="IPR036890">
    <property type="entry name" value="HATPase_C_sf"/>
</dbReference>
<dbReference type="Gene3D" id="3.30.565.10">
    <property type="entry name" value="Histidine kinase-like ATPase, C-terminal domain"/>
    <property type="match status" value="1"/>
</dbReference>
<dbReference type="PANTHER" id="PTHR34220:SF7">
    <property type="entry name" value="SENSOR HISTIDINE KINASE YPDA"/>
    <property type="match status" value="1"/>
</dbReference>
<accession>A0A1B7LJN6</accession>
<feature type="domain" description="Signal transduction histidine kinase internal region" evidence="2">
    <location>
        <begin position="206"/>
        <end position="285"/>
    </location>
</feature>
<dbReference type="Pfam" id="PF02518">
    <property type="entry name" value="HATPase_c"/>
    <property type="match status" value="1"/>
</dbReference>
<keyword evidence="4" id="KW-0418">Kinase</keyword>